<organism evidence="7 8">
    <name type="scientific">Haemaphysalis longicornis</name>
    <name type="common">Bush tick</name>
    <dbReference type="NCBI Taxonomy" id="44386"/>
    <lineage>
        <taxon>Eukaryota</taxon>
        <taxon>Metazoa</taxon>
        <taxon>Ecdysozoa</taxon>
        <taxon>Arthropoda</taxon>
        <taxon>Chelicerata</taxon>
        <taxon>Arachnida</taxon>
        <taxon>Acari</taxon>
        <taxon>Parasitiformes</taxon>
        <taxon>Ixodida</taxon>
        <taxon>Ixodoidea</taxon>
        <taxon>Ixodidae</taxon>
        <taxon>Haemaphysalinae</taxon>
        <taxon>Haemaphysalis</taxon>
    </lineage>
</organism>
<dbReference type="OrthoDB" id="5975616at2759"/>
<proteinExistence type="predicted"/>
<dbReference type="GO" id="GO:0043122">
    <property type="term" value="P:regulation of canonical NF-kappaB signal transduction"/>
    <property type="evidence" value="ECO:0007669"/>
    <property type="project" value="TreeGrafter"/>
</dbReference>
<keyword evidence="3 4" id="KW-0862">Zinc</keyword>
<dbReference type="GO" id="GO:0008270">
    <property type="term" value="F:zinc ion binding"/>
    <property type="evidence" value="ECO:0007669"/>
    <property type="project" value="UniProtKB-KW"/>
</dbReference>
<dbReference type="PANTHER" id="PTHR10131:SF138">
    <property type="entry name" value="RE66324P"/>
    <property type="match status" value="1"/>
</dbReference>
<dbReference type="EMBL" id="JABSTR010000002">
    <property type="protein sequence ID" value="KAH9363962.1"/>
    <property type="molecule type" value="Genomic_DNA"/>
</dbReference>
<dbReference type="Gene3D" id="3.30.40.10">
    <property type="entry name" value="Zinc/RING finger domain, C3HC4 (zinc finger)"/>
    <property type="match status" value="1"/>
</dbReference>
<evidence type="ECO:0000259" key="6">
    <source>
        <dbReference type="PROSITE" id="PS50145"/>
    </source>
</evidence>
<gene>
    <name evidence="7" type="ORF">HPB48_017116</name>
</gene>
<comment type="caution">
    <text evidence="7">The sequence shown here is derived from an EMBL/GenBank/DDBJ whole genome shotgun (WGS) entry which is preliminary data.</text>
</comment>
<dbReference type="InterPro" id="IPR001293">
    <property type="entry name" value="Znf_TRAF"/>
</dbReference>
<dbReference type="GO" id="GO:0009898">
    <property type="term" value="C:cytoplasmic side of plasma membrane"/>
    <property type="evidence" value="ECO:0007669"/>
    <property type="project" value="TreeGrafter"/>
</dbReference>
<dbReference type="AlphaFoldDB" id="A0A9J6FLH4"/>
<reference evidence="7 8" key="1">
    <citation type="journal article" date="2020" name="Cell">
        <title>Large-Scale Comparative Analyses of Tick Genomes Elucidate Their Genetic Diversity and Vector Capacities.</title>
        <authorList>
            <consortium name="Tick Genome and Microbiome Consortium (TIGMIC)"/>
            <person name="Jia N."/>
            <person name="Wang J."/>
            <person name="Shi W."/>
            <person name="Du L."/>
            <person name="Sun Y."/>
            <person name="Zhan W."/>
            <person name="Jiang J.F."/>
            <person name="Wang Q."/>
            <person name="Zhang B."/>
            <person name="Ji P."/>
            <person name="Bell-Sakyi L."/>
            <person name="Cui X.M."/>
            <person name="Yuan T.T."/>
            <person name="Jiang B.G."/>
            <person name="Yang W.F."/>
            <person name="Lam T.T."/>
            <person name="Chang Q.C."/>
            <person name="Ding S.J."/>
            <person name="Wang X.J."/>
            <person name="Zhu J.G."/>
            <person name="Ruan X.D."/>
            <person name="Zhao L."/>
            <person name="Wei J.T."/>
            <person name="Ye R.Z."/>
            <person name="Que T.C."/>
            <person name="Du C.H."/>
            <person name="Zhou Y.H."/>
            <person name="Cheng J.X."/>
            <person name="Dai P.F."/>
            <person name="Guo W.B."/>
            <person name="Han X.H."/>
            <person name="Huang E.J."/>
            <person name="Li L.F."/>
            <person name="Wei W."/>
            <person name="Gao Y.C."/>
            <person name="Liu J.Z."/>
            <person name="Shao H.Z."/>
            <person name="Wang X."/>
            <person name="Wang C.C."/>
            <person name="Yang T.C."/>
            <person name="Huo Q.B."/>
            <person name="Li W."/>
            <person name="Chen H.Y."/>
            <person name="Chen S.E."/>
            <person name="Zhou L.G."/>
            <person name="Ni X.B."/>
            <person name="Tian J.H."/>
            <person name="Sheng Y."/>
            <person name="Liu T."/>
            <person name="Pan Y.S."/>
            <person name="Xia L.Y."/>
            <person name="Li J."/>
            <person name="Zhao F."/>
            <person name="Cao W.C."/>
        </authorList>
    </citation>
    <scope>NUCLEOTIDE SEQUENCE [LARGE SCALE GENOMIC DNA]</scope>
    <source>
        <strain evidence="7">HaeL-2018</strain>
    </source>
</reference>
<dbReference type="SMART" id="SM00184">
    <property type="entry name" value="RING"/>
    <property type="match status" value="1"/>
</dbReference>
<evidence type="ECO:0000313" key="8">
    <source>
        <dbReference type="Proteomes" id="UP000821853"/>
    </source>
</evidence>
<sequence>MADPGGHPCTYTLHGNVVAGVSWRPTHFTEALPWMYVCSLCGVVPERTLVSPCMHAFCEVCLVGNTGGASLDNVWQCPFDGCVCNVEVCLQFQLPPLTAGDFKAYCWNEARGCTFVGDLPSMLHHFDHDCSFHAVLCPRCGVQVPRVDLTIHQRHECSSTSASPDTTSGDADGQSMRYRALTLDDVTAAFEELKVALTSPGQEQLATIRGQLNDLQERVKIQFGLLGEFAWALLRAERSLNDSLERIISTLVPMDPGGFLAQLRPTTSGQAEDPNGENYSADGRPMPCNVENMHNLRTLEVASGDLLRCVRDVSDAMASFQRHPERAYDESDGCHVSDVFRSLPQLETDEIRDTRYKLRATVTGDVFKSFPVYPVVLGIVTLCPTRFIYCTVLLGTSKWEDKLDVYFKWASISESPAAMPNNCSVTLVHPQDPRQNRVMEMDYRNNGYPMGCQLRFWTTLSDIEKSGLVHDNTLTFQVLIEYESR</sequence>
<dbReference type="InterPro" id="IPR017907">
    <property type="entry name" value="Znf_RING_CS"/>
</dbReference>
<evidence type="ECO:0000256" key="2">
    <source>
        <dbReference type="ARBA" id="ARBA00022771"/>
    </source>
</evidence>
<dbReference type="PROSITE" id="PS50089">
    <property type="entry name" value="ZF_RING_2"/>
    <property type="match status" value="1"/>
</dbReference>
<keyword evidence="1 4" id="KW-0479">Metal-binding</keyword>
<dbReference type="GO" id="GO:0005164">
    <property type="term" value="F:tumor necrosis factor receptor binding"/>
    <property type="evidence" value="ECO:0007669"/>
    <property type="project" value="TreeGrafter"/>
</dbReference>
<evidence type="ECO:0000256" key="1">
    <source>
        <dbReference type="ARBA" id="ARBA00022723"/>
    </source>
</evidence>
<accession>A0A9J6FLH4</accession>
<dbReference type="Proteomes" id="UP000821853">
    <property type="component" value="Chromosome 10"/>
</dbReference>
<feature type="domain" description="TRAF-type" evidence="6">
    <location>
        <begin position="125"/>
        <end position="157"/>
    </location>
</feature>
<keyword evidence="8" id="KW-1185">Reference proteome</keyword>
<evidence type="ECO:0000313" key="7">
    <source>
        <dbReference type="EMBL" id="KAH9363962.1"/>
    </source>
</evidence>
<name>A0A9J6FLH4_HAELO</name>
<keyword evidence="2 4" id="KW-0863">Zinc-finger</keyword>
<dbReference type="InterPro" id="IPR013083">
    <property type="entry name" value="Znf_RING/FYVE/PHD"/>
</dbReference>
<dbReference type="VEuPathDB" id="VectorBase:HLOH_048507"/>
<evidence type="ECO:0000256" key="3">
    <source>
        <dbReference type="ARBA" id="ARBA00022833"/>
    </source>
</evidence>
<feature type="zinc finger region" description="TRAF-type" evidence="4">
    <location>
        <begin position="125"/>
        <end position="157"/>
    </location>
</feature>
<evidence type="ECO:0000256" key="4">
    <source>
        <dbReference type="PROSITE-ProRule" id="PRU00207"/>
    </source>
</evidence>
<dbReference type="SUPFAM" id="SSF49599">
    <property type="entry name" value="TRAF domain-like"/>
    <property type="match status" value="1"/>
</dbReference>
<evidence type="ECO:0000259" key="5">
    <source>
        <dbReference type="PROSITE" id="PS50089"/>
    </source>
</evidence>
<dbReference type="PANTHER" id="PTHR10131">
    <property type="entry name" value="TNF RECEPTOR ASSOCIATED FACTOR"/>
    <property type="match status" value="1"/>
</dbReference>
<protein>
    <submittedName>
        <fullName evidence="7">Uncharacterized protein</fullName>
    </submittedName>
</protein>
<dbReference type="InterPro" id="IPR001841">
    <property type="entry name" value="Znf_RING"/>
</dbReference>
<dbReference type="PROSITE" id="PS00518">
    <property type="entry name" value="ZF_RING_1"/>
    <property type="match status" value="1"/>
</dbReference>
<dbReference type="PROSITE" id="PS50145">
    <property type="entry name" value="ZF_TRAF"/>
    <property type="match status" value="1"/>
</dbReference>
<feature type="domain" description="RING-type" evidence="5">
    <location>
        <begin position="38"/>
        <end position="80"/>
    </location>
</feature>